<keyword evidence="2 7" id="KW-0689">Ribosomal protein</keyword>
<gene>
    <name evidence="7" type="ORF">M0812_26184</name>
    <name evidence="8" type="ORF">M0813_03960</name>
</gene>
<dbReference type="Pfam" id="PF00573">
    <property type="entry name" value="Ribosomal_L4"/>
    <property type="match status" value="1"/>
</dbReference>
<dbReference type="InterPro" id="IPR045240">
    <property type="entry name" value="Ribosomal_uL4_euk/arch"/>
</dbReference>
<evidence type="ECO:0000256" key="5">
    <source>
        <dbReference type="SAM" id="MobiDB-lite"/>
    </source>
</evidence>
<dbReference type="GO" id="GO:0006412">
    <property type="term" value="P:translation"/>
    <property type="evidence" value="ECO:0007669"/>
    <property type="project" value="InterPro"/>
</dbReference>
<dbReference type="InterPro" id="IPR025755">
    <property type="entry name" value="Ribos_uL4_C_dom"/>
</dbReference>
<proteinExistence type="inferred from homology"/>
<dbReference type="InterPro" id="IPR002136">
    <property type="entry name" value="Ribosomal_uL4"/>
</dbReference>
<feature type="region of interest" description="Disordered" evidence="5">
    <location>
        <begin position="375"/>
        <end position="398"/>
    </location>
</feature>
<dbReference type="SUPFAM" id="SSF52166">
    <property type="entry name" value="Ribosomal protein L4"/>
    <property type="match status" value="1"/>
</dbReference>
<accession>A0AAV7YGC0</accession>
<dbReference type="GO" id="GO:0003735">
    <property type="term" value="F:structural constituent of ribosome"/>
    <property type="evidence" value="ECO:0007669"/>
    <property type="project" value="InterPro"/>
</dbReference>
<evidence type="ECO:0000256" key="4">
    <source>
        <dbReference type="SAM" id="Coils"/>
    </source>
</evidence>
<evidence type="ECO:0000313" key="9">
    <source>
        <dbReference type="Proteomes" id="UP001146793"/>
    </source>
</evidence>
<evidence type="ECO:0000313" key="7">
    <source>
        <dbReference type="EMBL" id="KAJ3426618.1"/>
    </source>
</evidence>
<organism evidence="7 9">
    <name type="scientific">Anaeramoeba flamelloides</name>
    <dbReference type="NCBI Taxonomy" id="1746091"/>
    <lineage>
        <taxon>Eukaryota</taxon>
        <taxon>Metamonada</taxon>
        <taxon>Anaeramoebidae</taxon>
        <taxon>Anaeramoeba</taxon>
    </lineage>
</organism>
<dbReference type="Pfam" id="PF14374">
    <property type="entry name" value="Ribos_L4_asso_C"/>
    <property type="match status" value="1"/>
</dbReference>
<dbReference type="EMBL" id="JAOAOG010000271">
    <property type="protein sequence ID" value="KAJ6234159.1"/>
    <property type="molecule type" value="Genomic_DNA"/>
</dbReference>
<dbReference type="PROSITE" id="PS00939">
    <property type="entry name" value="RIBOSOMAL_L1E"/>
    <property type="match status" value="1"/>
</dbReference>
<dbReference type="PANTHER" id="PTHR19431">
    <property type="entry name" value="60S RIBOSOMAL PROTEIN L4"/>
    <property type="match status" value="1"/>
</dbReference>
<comment type="caution">
    <text evidence="7">The sequence shown here is derived from an EMBL/GenBank/DDBJ whole genome shotgun (WGS) entry which is preliminary data.</text>
</comment>
<evidence type="ECO:0000259" key="6">
    <source>
        <dbReference type="Pfam" id="PF14374"/>
    </source>
</evidence>
<reference evidence="7" key="2">
    <citation type="submission" date="2022-08" db="EMBL/GenBank/DDBJ databases">
        <title>Novel sulphate-reducing endosymbionts in the free-living metamonad Anaeramoeba.</title>
        <authorList>
            <person name="Jerlstrom-Hultqvist J."/>
            <person name="Cepicka I."/>
            <person name="Gallot-Lavallee L."/>
            <person name="Salas-Leiva D."/>
            <person name="Curtis B.A."/>
            <person name="Zahonova K."/>
            <person name="Pipaliya S."/>
            <person name="Dacks J."/>
            <person name="Roger A.J."/>
        </authorList>
    </citation>
    <scope>NUCLEOTIDE SEQUENCE</scope>
    <source>
        <strain evidence="7">Busselton2</strain>
    </source>
</reference>
<dbReference type="Gene3D" id="3.40.1370.10">
    <property type="match status" value="1"/>
</dbReference>
<evidence type="ECO:0000256" key="2">
    <source>
        <dbReference type="ARBA" id="ARBA00022980"/>
    </source>
</evidence>
<dbReference type="AlphaFoldDB" id="A0AAV7YGC0"/>
<reference evidence="8" key="1">
    <citation type="submission" date="2022-08" db="EMBL/GenBank/DDBJ databases">
        <title>Novel sulfate-reducing endosymbionts in the free-living metamonad Anaeramoeba.</title>
        <authorList>
            <person name="Jerlstrom-Hultqvist J."/>
            <person name="Cepicka I."/>
            <person name="Gallot-Lavallee L."/>
            <person name="Salas-Leiva D."/>
            <person name="Curtis B.A."/>
            <person name="Zahonova K."/>
            <person name="Pipaliya S."/>
            <person name="Dacks J."/>
            <person name="Roger A.J."/>
        </authorList>
    </citation>
    <scope>NUCLEOTIDE SEQUENCE</scope>
    <source>
        <strain evidence="8">Schooner1</strain>
    </source>
</reference>
<feature type="coiled-coil region" evidence="4">
    <location>
        <begin position="338"/>
        <end position="365"/>
    </location>
</feature>
<feature type="domain" description="Large ribosomal subunit protein uL4 C-terminal" evidence="6">
    <location>
        <begin position="278"/>
        <end position="354"/>
    </location>
</feature>
<dbReference type="GO" id="GO:1990904">
    <property type="term" value="C:ribonucleoprotein complex"/>
    <property type="evidence" value="ECO:0007669"/>
    <property type="project" value="UniProtKB-KW"/>
</dbReference>
<evidence type="ECO:0000256" key="3">
    <source>
        <dbReference type="ARBA" id="ARBA00023274"/>
    </source>
</evidence>
<evidence type="ECO:0000256" key="1">
    <source>
        <dbReference type="ARBA" id="ARBA00010528"/>
    </source>
</evidence>
<dbReference type="GO" id="GO:0005840">
    <property type="term" value="C:ribosome"/>
    <property type="evidence" value="ECO:0007669"/>
    <property type="project" value="UniProtKB-KW"/>
</dbReference>
<dbReference type="EMBL" id="JANTQA010000063">
    <property type="protein sequence ID" value="KAJ3426618.1"/>
    <property type="molecule type" value="Genomic_DNA"/>
</dbReference>
<keyword evidence="4" id="KW-0175">Coiled coil</keyword>
<sequence>MTTQQLRPIVSVFPIKGKVKTIKQVPLPSVFSAPIRPDVVRFVHTNMAKNNRQAHAVSTTAGEQTSATSWGTGRAVARIPRVKGSGTGRSGQAAFGNMCRGGRMYAPKKVWRKWHRKINTNQKRYAVCSAIAATAVTPLVMSRGHRVNKLPELPLVVSDQLQSLTKTRQAVKFLKFIGAYRDVEKVIRTKKTRVGQGKYRNRRHVLRKGPMVVYARNLGIKKAFRNIPGVETASVYTLNLLKLAPGSQMGRFIIWTESAFKLLEDIYGSWEKPSKFKSGFYLPRPVMVNTDVERIIKSDQVQTVLRNRRPRSRKYGKKIQRADPYEDMSVMVKLNPYYKTKLQNQKELEEKNKKERKEIVDKSRKEYEDWLYFSEEEEEEEVEGSDEDREIEVLSDEN</sequence>
<name>A0AAV7YGC0_9EUKA</name>
<keyword evidence="3" id="KW-0687">Ribonucleoprotein</keyword>
<dbReference type="InterPro" id="IPR013000">
    <property type="entry name" value="Ribosomal_uL4_euk/arc_CS"/>
</dbReference>
<keyword evidence="10" id="KW-1185">Reference proteome</keyword>
<dbReference type="InterPro" id="IPR023574">
    <property type="entry name" value="Ribosomal_uL4_dom_sf"/>
</dbReference>
<protein>
    <submittedName>
        <fullName evidence="7">60S ribosomal protein L4</fullName>
    </submittedName>
</protein>
<comment type="similarity">
    <text evidence="1">Belongs to the universal ribosomal protein uL4 family.</text>
</comment>
<evidence type="ECO:0000313" key="8">
    <source>
        <dbReference type="EMBL" id="KAJ6234159.1"/>
    </source>
</evidence>
<dbReference type="Proteomes" id="UP001146793">
    <property type="component" value="Unassembled WGS sequence"/>
</dbReference>
<evidence type="ECO:0000313" key="10">
    <source>
        <dbReference type="Proteomes" id="UP001150062"/>
    </source>
</evidence>
<dbReference type="FunFam" id="3.40.1370.10:FF:000002">
    <property type="entry name" value="60S ribosomal protein L4"/>
    <property type="match status" value="1"/>
</dbReference>
<dbReference type="Proteomes" id="UP001150062">
    <property type="component" value="Unassembled WGS sequence"/>
</dbReference>